<name>A0A6L5GQN4_9FIRM</name>
<dbReference type="FunFam" id="3.40.50.1220:FF:000001">
    <property type="entry name" value="Electron transfer flavoprotein, alpha subunit"/>
    <property type="match status" value="1"/>
</dbReference>
<dbReference type="EMBL" id="VOGB01000003">
    <property type="protein sequence ID" value="MQM72140.1"/>
    <property type="molecule type" value="Genomic_DNA"/>
</dbReference>
<accession>A0A6L5GQN4</accession>
<dbReference type="Pfam" id="PF00766">
    <property type="entry name" value="ETF_alpha"/>
    <property type="match status" value="1"/>
</dbReference>
<feature type="domain" description="Electron transfer flavoprotein alpha/beta-subunit N-terminal" evidence="7">
    <location>
        <begin position="8"/>
        <end position="198"/>
    </location>
</feature>
<dbReference type="SUPFAM" id="SSF52402">
    <property type="entry name" value="Adenine nucleotide alpha hydrolases-like"/>
    <property type="match status" value="1"/>
</dbReference>
<evidence type="ECO:0000256" key="3">
    <source>
        <dbReference type="ARBA" id="ARBA00022630"/>
    </source>
</evidence>
<organism evidence="8 9">
    <name type="scientific">Candidatus Pseudoramibacter fermentans</name>
    <dbReference type="NCBI Taxonomy" id="2594427"/>
    <lineage>
        <taxon>Bacteria</taxon>
        <taxon>Bacillati</taxon>
        <taxon>Bacillota</taxon>
        <taxon>Clostridia</taxon>
        <taxon>Eubacteriales</taxon>
        <taxon>Eubacteriaceae</taxon>
        <taxon>Pseudoramibacter</taxon>
    </lineage>
</organism>
<keyword evidence="3" id="KW-0285">Flavoprotein</keyword>
<dbReference type="SUPFAM" id="SSF52467">
    <property type="entry name" value="DHS-like NAD/FAD-binding domain"/>
    <property type="match status" value="1"/>
</dbReference>
<dbReference type="Gene3D" id="3.40.50.620">
    <property type="entry name" value="HUPs"/>
    <property type="match status" value="1"/>
</dbReference>
<evidence type="ECO:0000313" key="9">
    <source>
        <dbReference type="Proteomes" id="UP000473648"/>
    </source>
</evidence>
<feature type="binding site" evidence="6">
    <location>
        <position position="300"/>
    </location>
    <ligand>
        <name>FAD</name>
        <dbReference type="ChEBI" id="CHEBI:57692"/>
    </ligand>
</feature>
<dbReference type="Pfam" id="PF01012">
    <property type="entry name" value="ETF"/>
    <property type="match status" value="1"/>
</dbReference>
<comment type="caution">
    <text evidence="8">The sequence shown here is derived from an EMBL/GenBank/DDBJ whole genome shotgun (WGS) entry which is preliminary data.</text>
</comment>
<dbReference type="InterPro" id="IPR014731">
    <property type="entry name" value="ETF_asu_C"/>
</dbReference>
<dbReference type="PANTHER" id="PTHR43153:SF1">
    <property type="entry name" value="ELECTRON TRANSFER FLAVOPROTEIN SUBUNIT ALPHA, MITOCHONDRIAL"/>
    <property type="match status" value="1"/>
</dbReference>
<dbReference type="Gene3D" id="3.40.50.1220">
    <property type="entry name" value="TPP-binding domain"/>
    <property type="match status" value="1"/>
</dbReference>
<dbReference type="GO" id="GO:0050660">
    <property type="term" value="F:flavin adenine dinucleotide binding"/>
    <property type="evidence" value="ECO:0007669"/>
    <property type="project" value="InterPro"/>
</dbReference>
<dbReference type="SMART" id="SM00893">
    <property type="entry name" value="ETF"/>
    <property type="match status" value="1"/>
</dbReference>
<feature type="binding site" evidence="6">
    <location>
        <position position="223"/>
    </location>
    <ligand>
        <name>FAD</name>
        <dbReference type="ChEBI" id="CHEBI:57692"/>
    </ligand>
</feature>
<keyword evidence="4 6" id="KW-0274">FAD</keyword>
<reference evidence="8" key="1">
    <citation type="journal article" date="2020" name="Appl. Environ. Microbiol.">
        <title>Medium-Chain Fatty Acid Synthesis by 'Candidatus Weimeria bifida' gen. nov., sp. nov., and 'Candidatus Pseudoramibacter fermentans' sp. nov.</title>
        <authorList>
            <person name="Scarborough M.J."/>
            <person name="Myers K.S."/>
            <person name="Donohue T.J."/>
            <person name="Noguera D.R."/>
        </authorList>
    </citation>
    <scope>NUCLEOTIDE SEQUENCE</scope>
    <source>
        <strain evidence="8">EUB1.1</strain>
    </source>
</reference>
<evidence type="ECO:0000256" key="2">
    <source>
        <dbReference type="ARBA" id="ARBA00022448"/>
    </source>
</evidence>
<dbReference type="InterPro" id="IPR014729">
    <property type="entry name" value="Rossmann-like_a/b/a_fold"/>
</dbReference>
<dbReference type="InterPro" id="IPR029035">
    <property type="entry name" value="DHS-like_NAD/FAD-binding_dom"/>
</dbReference>
<dbReference type="PIRSF" id="PIRSF000089">
    <property type="entry name" value="Electra_flavoP_a"/>
    <property type="match status" value="1"/>
</dbReference>
<evidence type="ECO:0000256" key="6">
    <source>
        <dbReference type="PIRSR" id="PIRSR000089-1"/>
    </source>
</evidence>
<dbReference type="InterPro" id="IPR018206">
    <property type="entry name" value="ETF_asu_C_CS"/>
</dbReference>
<protein>
    <submittedName>
        <fullName evidence="8">Electron transfer flavoprotein subunit alpha/FixB family protein</fullName>
    </submittedName>
</protein>
<feature type="binding site" evidence="6">
    <location>
        <begin position="262"/>
        <end position="266"/>
    </location>
    <ligand>
        <name>FAD</name>
        <dbReference type="ChEBI" id="CHEBI:57692"/>
    </ligand>
</feature>
<feature type="binding site" evidence="6">
    <location>
        <begin position="248"/>
        <end position="249"/>
    </location>
    <ligand>
        <name>FAD</name>
        <dbReference type="ChEBI" id="CHEBI:57692"/>
    </ligand>
</feature>
<dbReference type="GO" id="GO:0033539">
    <property type="term" value="P:fatty acid beta-oxidation using acyl-CoA dehydrogenase"/>
    <property type="evidence" value="ECO:0007669"/>
    <property type="project" value="TreeGrafter"/>
</dbReference>
<evidence type="ECO:0000256" key="4">
    <source>
        <dbReference type="ARBA" id="ARBA00022827"/>
    </source>
</evidence>
<feature type="binding site" evidence="6">
    <location>
        <begin position="279"/>
        <end position="286"/>
    </location>
    <ligand>
        <name>FAD</name>
        <dbReference type="ChEBI" id="CHEBI:57692"/>
    </ligand>
</feature>
<proteinExistence type="inferred from homology"/>
<evidence type="ECO:0000256" key="1">
    <source>
        <dbReference type="ARBA" id="ARBA00005817"/>
    </source>
</evidence>
<gene>
    <name evidence="8" type="ORF">FRC53_01655</name>
</gene>
<comment type="similarity">
    <text evidence="1">Belongs to the ETF alpha-subunit/FixB family.</text>
</comment>
<comment type="cofactor">
    <cofactor evidence="6">
        <name>FAD</name>
        <dbReference type="ChEBI" id="CHEBI:57692"/>
    </cofactor>
    <text evidence="6">Binds 1 FAD per dimer.</text>
</comment>
<dbReference type="InterPro" id="IPR014730">
    <property type="entry name" value="ETF_a/b_N"/>
</dbReference>
<evidence type="ECO:0000259" key="7">
    <source>
        <dbReference type="SMART" id="SM00893"/>
    </source>
</evidence>
<dbReference type="GO" id="GO:0009055">
    <property type="term" value="F:electron transfer activity"/>
    <property type="evidence" value="ECO:0007669"/>
    <property type="project" value="InterPro"/>
</dbReference>
<keyword evidence="5" id="KW-0249">Electron transport</keyword>
<dbReference type="CDD" id="cd01715">
    <property type="entry name" value="ETF_alpha"/>
    <property type="match status" value="1"/>
</dbReference>
<dbReference type="Proteomes" id="UP000473648">
    <property type="component" value="Unassembled WGS sequence"/>
</dbReference>
<evidence type="ECO:0000256" key="5">
    <source>
        <dbReference type="ARBA" id="ARBA00022982"/>
    </source>
</evidence>
<dbReference type="AlphaFoldDB" id="A0A6L5GQN4"/>
<evidence type="ECO:0000313" key="8">
    <source>
        <dbReference type="EMBL" id="MQM72140.1"/>
    </source>
</evidence>
<dbReference type="InterPro" id="IPR001308">
    <property type="entry name" value="ETF_a/FixB"/>
</dbReference>
<sequence length="337" mass="35635">MEPKTKDLWVFIETYPDGSAQSVGLELLNPGRELAEKQGGKLVGLVIGHNTDAAVKAVQEHGADQVIVIDGEEYEHFTTDAYVNALYEVITKYAPTAMLIGATNNGRDVGPRLSSRLQTGLTADCTKLGYDDETGNIAWTRPAFGGNLMATILCPNHRPELGTVRPGVFKATEAEEGRTCEVIKEDIHVAPEDIRTRLIKEMKEDASEMVDLVGADVIVSGGRGVGGPEGYEPLQELADVLGGVVGASRAAVDAGWIAHSHQVGQTGKTVGPKLYIACGISGAIQHVAGMSSSDCIVAINKDEEAPIFDIADYGVVGDLFAVVPALTAEVKKIKGIA</sequence>
<dbReference type="PROSITE" id="PS00696">
    <property type="entry name" value="ETF_ALPHA"/>
    <property type="match status" value="1"/>
</dbReference>
<keyword evidence="9" id="KW-1185">Reference proteome</keyword>
<keyword evidence="2" id="KW-0813">Transport</keyword>
<dbReference type="InterPro" id="IPR033947">
    <property type="entry name" value="ETF_alpha_N"/>
</dbReference>
<dbReference type="PANTHER" id="PTHR43153">
    <property type="entry name" value="ELECTRON TRANSFER FLAVOPROTEIN ALPHA"/>
    <property type="match status" value="1"/>
</dbReference>